<dbReference type="Gramene" id="Solyc09g059670.3.1">
    <property type="protein sequence ID" value="Solyc09g059670.3.1"/>
    <property type="gene ID" value="Solyc09g059670.3"/>
</dbReference>
<evidence type="ECO:0000313" key="2">
    <source>
        <dbReference type="Proteomes" id="UP000004994"/>
    </source>
</evidence>
<organism evidence="1">
    <name type="scientific">Solanum lycopersicum</name>
    <name type="common">Tomato</name>
    <name type="synonym">Lycopersicon esculentum</name>
    <dbReference type="NCBI Taxonomy" id="4081"/>
    <lineage>
        <taxon>Eukaryota</taxon>
        <taxon>Viridiplantae</taxon>
        <taxon>Streptophyta</taxon>
        <taxon>Embryophyta</taxon>
        <taxon>Tracheophyta</taxon>
        <taxon>Spermatophyta</taxon>
        <taxon>Magnoliopsida</taxon>
        <taxon>eudicotyledons</taxon>
        <taxon>Gunneridae</taxon>
        <taxon>Pentapetalae</taxon>
        <taxon>asterids</taxon>
        <taxon>lamiids</taxon>
        <taxon>Solanales</taxon>
        <taxon>Solanaceae</taxon>
        <taxon>Solanoideae</taxon>
        <taxon>Solaneae</taxon>
        <taxon>Solanum</taxon>
        <taxon>Solanum subgen. Lycopersicon</taxon>
    </lineage>
</organism>
<reference evidence="1" key="1">
    <citation type="journal article" date="2012" name="Nature">
        <title>The tomato genome sequence provides insights into fleshy fruit evolution.</title>
        <authorList>
            <consortium name="Tomato Genome Consortium"/>
        </authorList>
    </citation>
    <scope>NUCLEOTIDE SEQUENCE [LARGE SCALE GENOMIC DNA]</scope>
    <source>
        <strain evidence="1">cv. Heinz 1706</strain>
    </source>
</reference>
<keyword evidence="2" id="KW-1185">Reference proteome</keyword>
<evidence type="ECO:0000313" key="1">
    <source>
        <dbReference type="EnsemblPlants" id="Solyc09g059670.3.1"/>
    </source>
</evidence>
<dbReference type="AlphaFoldDB" id="A0A3Q7I2N3"/>
<reference evidence="1" key="2">
    <citation type="submission" date="2019-01" db="UniProtKB">
        <authorList>
            <consortium name="EnsemblPlants"/>
        </authorList>
    </citation>
    <scope>IDENTIFICATION</scope>
    <source>
        <strain evidence="1">cv. Heinz 1706</strain>
    </source>
</reference>
<name>A0A3Q7I2N3_SOLLC</name>
<sequence length="97" mass="10861">MIGPARRWICIDNHASDAELHISWHIIYASHDCLSLLVSDDSINKGHCEDLKAEGSSYTGRNLLDVVCVNLVCSIIRFGCISPDFRQAFVRTELTNI</sequence>
<protein>
    <submittedName>
        <fullName evidence="1">Uncharacterized protein</fullName>
    </submittedName>
</protein>
<accession>A0A3Q7I2N3</accession>
<dbReference type="EnsemblPlants" id="Solyc09g059670.3.1">
    <property type="protein sequence ID" value="Solyc09g059670.3.1"/>
    <property type="gene ID" value="Solyc09g059670.3"/>
</dbReference>
<dbReference type="InParanoid" id="A0A3Q7I2N3"/>
<proteinExistence type="predicted"/>
<dbReference type="Proteomes" id="UP000004994">
    <property type="component" value="Chromosome 9"/>
</dbReference>